<keyword evidence="1" id="KW-0175">Coiled coil</keyword>
<evidence type="ECO:0000256" key="2">
    <source>
        <dbReference type="SAM" id="MobiDB-lite"/>
    </source>
</evidence>
<dbReference type="AlphaFoldDB" id="A0A7C8J0K8"/>
<gene>
    <name evidence="3" type="ORF">GQX73_g5511</name>
</gene>
<proteinExistence type="predicted"/>
<dbReference type="Proteomes" id="UP000481858">
    <property type="component" value="Unassembled WGS sequence"/>
</dbReference>
<accession>A0A7C8J0K8</accession>
<organism evidence="3 4">
    <name type="scientific">Xylaria multiplex</name>
    <dbReference type="NCBI Taxonomy" id="323545"/>
    <lineage>
        <taxon>Eukaryota</taxon>
        <taxon>Fungi</taxon>
        <taxon>Dikarya</taxon>
        <taxon>Ascomycota</taxon>
        <taxon>Pezizomycotina</taxon>
        <taxon>Sordariomycetes</taxon>
        <taxon>Xylariomycetidae</taxon>
        <taxon>Xylariales</taxon>
        <taxon>Xylariaceae</taxon>
        <taxon>Xylaria</taxon>
    </lineage>
</organism>
<dbReference type="OrthoDB" id="4743266at2759"/>
<evidence type="ECO:0000313" key="3">
    <source>
        <dbReference type="EMBL" id="KAF2968059.1"/>
    </source>
</evidence>
<feature type="coiled-coil region" evidence="1">
    <location>
        <begin position="70"/>
        <end position="104"/>
    </location>
</feature>
<feature type="region of interest" description="Disordered" evidence="2">
    <location>
        <begin position="47"/>
        <end position="69"/>
    </location>
</feature>
<comment type="caution">
    <text evidence="3">The sequence shown here is derived from an EMBL/GenBank/DDBJ whole genome shotgun (WGS) entry which is preliminary data.</text>
</comment>
<dbReference type="InParanoid" id="A0A7C8J0K8"/>
<name>A0A7C8J0K8_9PEZI</name>
<protein>
    <submittedName>
        <fullName evidence="3">Uncharacterized protein</fullName>
    </submittedName>
</protein>
<keyword evidence="4" id="KW-1185">Reference proteome</keyword>
<reference evidence="3 4" key="1">
    <citation type="submission" date="2019-12" db="EMBL/GenBank/DDBJ databases">
        <title>Draft genome sequence of the ascomycete Xylaria multiplex DSM 110363.</title>
        <authorList>
            <person name="Buettner E."/>
            <person name="Kellner H."/>
        </authorList>
    </citation>
    <scope>NUCLEOTIDE SEQUENCE [LARGE SCALE GENOMIC DNA]</scope>
    <source>
        <strain evidence="3 4">DSM 110363</strain>
    </source>
</reference>
<evidence type="ECO:0000256" key="1">
    <source>
        <dbReference type="SAM" id="Coils"/>
    </source>
</evidence>
<evidence type="ECO:0000313" key="4">
    <source>
        <dbReference type="Proteomes" id="UP000481858"/>
    </source>
</evidence>
<dbReference type="EMBL" id="WUBL01000057">
    <property type="protein sequence ID" value="KAF2968059.1"/>
    <property type="molecule type" value="Genomic_DNA"/>
</dbReference>
<sequence>MSNERNTMDIDRKTGNLKNEVQQNDKLLHEISSDLKDIKLYLSIKTQAPSDGSDLPHPLPSKRSNTPEIYRERNAHIRALETALEDARKRLGEESRKVTTLQDQIIEKDREVANYKRMIVRSGRREEGPNDNQISGLFVRLKSEIVRFSMTCLPGGIRVPHSEGTSPEIGDLLMRAKVANLVFLSFFSPSAGLFGHFDTMNDATLQNSKGNSKSPYQQIERSFNLAKRDEIITEDELKDWRIMTVNLARKVSGESDQYSVMQAEDIWKRLVYEHSVATSKRGGYSNQPPGELIELCKTAYNIALIFRSSRIEYSWKQTAKATEVQPHEAEILGTTGASQLDPHCVEKIIFGEVIRGNRNTGKLGDGSTRLLKASVVIGCLERKASIPSDQRSTTPVNQPPDSMSGALAIWLCSGVVTCLISARLGLRKWRKLALTPGDRWLVAVLVSNGLRVMGEHHANKYGTPLSTSVHYAIGPLPEGESNVLVLTAEEQDRLVLAGKLTIATRIAIIVVYIMEFEDVGIGHTQRIATKASARAASPLVYVGYIGTNIPRIDPIRLSRVPATEAQLGAISLPRKMFIQCVMDNYLRSAIPPDFAA</sequence>